<reference evidence="1" key="1">
    <citation type="journal article" date="2023" name="Insect Mol. Biol.">
        <title>Genome sequencing provides insights into the evolution of gene families encoding plant cell wall-degrading enzymes in longhorned beetles.</title>
        <authorList>
            <person name="Shin N.R."/>
            <person name="Okamura Y."/>
            <person name="Kirsch R."/>
            <person name="Pauchet Y."/>
        </authorList>
    </citation>
    <scope>NUCLEOTIDE SEQUENCE</scope>
    <source>
        <strain evidence="1">MMC_N1</strain>
    </source>
</reference>
<protein>
    <submittedName>
        <fullName evidence="1">Uncharacterized protein</fullName>
    </submittedName>
</protein>
<keyword evidence="2" id="KW-1185">Reference proteome</keyword>
<proteinExistence type="predicted"/>
<evidence type="ECO:0000313" key="1">
    <source>
        <dbReference type="EMBL" id="KAJ8981855.1"/>
    </source>
</evidence>
<accession>A0ABQ9JUL0</accession>
<sequence length="234" mass="26138">MLEFYPNLNLNPAMLPERSHLPGPDCNGRTGSYLDFFYVEISAPRAFERPVSIGTSINCNKTNKYAISRIQSELTAFFSATWSLCSFHTKCYNRQKFFPKILFASSEPATPRERRVQARLELAELVEILARLLVMRKSDTQLAFVALGIEMKDPIPMINSKKCVVTIDAKRITFDTSTVSGLLNLKLSLNDGPAYLAGDMGTWFQISPLGASAKHPNQMWVEEFSNGSADVASK</sequence>
<organism evidence="1 2">
    <name type="scientific">Molorchus minor</name>
    <dbReference type="NCBI Taxonomy" id="1323400"/>
    <lineage>
        <taxon>Eukaryota</taxon>
        <taxon>Metazoa</taxon>
        <taxon>Ecdysozoa</taxon>
        <taxon>Arthropoda</taxon>
        <taxon>Hexapoda</taxon>
        <taxon>Insecta</taxon>
        <taxon>Pterygota</taxon>
        <taxon>Neoptera</taxon>
        <taxon>Endopterygota</taxon>
        <taxon>Coleoptera</taxon>
        <taxon>Polyphaga</taxon>
        <taxon>Cucujiformia</taxon>
        <taxon>Chrysomeloidea</taxon>
        <taxon>Cerambycidae</taxon>
        <taxon>Lamiinae</taxon>
        <taxon>Monochamini</taxon>
        <taxon>Molorchus</taxon>
    </lineage>
</organism>
<dbReference type="EMBL" id="JAPWTJ010000157">
    <property type="protein sequence ID" value="KAJ8981855.1"/>
    <property type="molecule type" value="Genomic_DNA"/>
</dbReference>
<dbReference type="Proteomes" id="UP001162164">
    <property type="component" value="Unassembled WGS sequence"/>
</dbReference>
<gene>
    <name evidence="1" type="ORF">NQ317_017533</name>
</gene>
<name>A0ABQ9JUL0_9CUCU</name>
<comment type="caution">
    <text evidence="1">The sequence shown here is derived from an EMBL/GenBank/DDBJ whole genome shotgun (WGS) entry which is preliminary data.</text>
</comment>
<evidence type="ECO:0000313" key="2">
    <source>
        <dbReference type="Proteomes" id="UP001162164"/>
    </source>
</evidence>